<feature type="compositionally biased region" description="Basic and acidic residues" evidence="2">
    <location>
        <begin position="156"/>
        <end position="181"/>
    </location>
</feature>
<feature type="region of interest" description="Disordered" evidence="2">
    <location>
        <begin position="313"/>
        <end position="343"/>
    </location>
</feature>
<dbReference type="Proteomes" id="UP001174936">
    <property type="component" value="Unassembled WGS sequence"/>
</dbReference>
<feature type="region of interest" description="Disordered" evidence="2">
    <location>
        <begin position="156"/>
        <end position="205"/>
    </location>
</feature>
<dbReference type="Gene3D" id="1.20.58.130">
    <property type="match status" value="1"/>
</dbReference>
<feature type="region of interest" description="Disordered" evidence="2">
    <location>
        <begin position="741"/>
        <end position="796"/>
    </location>
</feature>
<feature type="compositionally biased region" description="Basic and acidic residues" evidence="2">
    <location>
        <begin position="11"/>
        <end position="61"/>
    </location>
</feature>
<feature type="compositionally biased region" description="Polar residues" evidence="2">
    <location>
        <begin position="313"/>
        <end position="334"/>
    </location>
</feature>
<feature type="compositionally biased region" description="Basic and acidic residues" evidence="2">
    <location>
        <begin position="188"/>
        <end position="205"/>
    </location>
</feature>
<feature type="compositionally biased region" description="Basic and acidic residues" evidence="2">
    <location>
        <begin position="71"/>
        <end position="91"/>
    </location>
</feature>
<feature type="coiled-coil region" evidence="1">
    <location>
        <begin position="666"/>
        <end position="737"/>
    </location>
</feature>
<feature type="region of interest" description="Disordered" evidence="2">
    <location>
        <begin position="1"/>
        <end position="133"/>
    </location>
</feature>
<feature type="compositionally biased region" description="Basic and acidic residues" evidence="2">
    <location>
        <begin position="415"/>
        <end position="428"/>
    </location>
</feature>
<feature type="compositionally biased region" description="Basic and acidic residues" evidence="2">
    <location>
        <begin position="747"/>
        <end position="756"/>
    </location>
</feature>
<feature type="coiled-coil region" evidence="1">
    <location>
        <begin position="485"/>
        <end position="512"/>
    </location>
</feature>
<organism evidence="3 4">
    <name type="scientific">Cercophora newfieldiana</name>
    <dbReference type="NCBI Taxonomy" id="92897"/>
    <lineage>
        <taxon>Eukaryota</taxon>
        <taxon>Fungi</taxon>
        <taxon>Dikarya</taxon>
        <taxon>Ascomycota</taxon>
        <taxon>Pezizomycotina</taxon>
        <taxon>Sordariomycetes</taxon>
        <taxon>Sordariomycetidae</taxon>
        <taxon>Sordariales</taxon>
        <taxon>Lasiosphaeriaceae</taxon>
        <taxon>Cercophora</taxon>
    </lineage>
</organism>
<proteinExistence type="predicted"/>
<evidence type="ECO:0000313" key="4">
    <source>
        <dbReference type="Proteomes" id="UP001174936"/>
    </source>
</evidence>
<name>A0AA39YF23_9PEZI</name>
<gene>
    <name evidence="3" type="ORF">B0T16DRAFT_77721</name>
</gene>
<comment type="caution">
    <text evidence="3">The sequence shown here is derived from an EMBL/GenBank/DDBJ whole genome shotgun (WGS) entry which is preliminary data.</text>
</comment>
<sequence>MSYQSGHPYSRRPDDERRPTDSAYDRLRDRDRDRERERDRDRERERDRDRERERDRDREPGYGRSFSGGSRHHDRERERTLGSPPRDRDAGYDGPRAPSRQSSTTSLARFDPVTGRATNAPSAPLSPMTQGDGAADFVTHCVSAIDLVAQLAAVKTRKDTLSKTLEQKKSEADRTKSKHGDTFPSVSEVREKDVHREDRRLKALENDEQKVRARLSEALQKMPSRAAGTGVLGERSKEIQTQTQAQTQLQTLQKAVDNKFSVVNKSLEEQMEASKGTADLLHEQLELLKKQIAEQKEHQQGFQQEVASLREQLTASQAEQTSKMQQDSIKQITGQGKEMKSQLDLFKKHQQELAAQFKKQQEDLMAQVAQSKKDQEAQLKKQQEDLMAQVAQSKKDQEAQLKKQQEDLMAQVAQSKKDQEAQLKKQQEELAAQSAQLKKEQQELADQVARLKKLQEPSTAQVKKQKDEPPKTGPKNSEIASSKDLAVIRKQNSELKSECAEALRRVEALEMLNEVRDRQEDGRKNDLKDLSEQVTTCLQKSKEHGDRVFRIEETFGNIDFQGLDVIAESYTMEFSQVKKNLTKVQEEVKRVDEYIDKGVLEPVGEWVDDLRKEIREVKAQQAGKGPSSTNNSPPVEDSSIKTEIASLKKEMDGFSAETKKSMGGIRNEIKEAVQFLNHQISSLEQRYNNISTKELGERMLGVLENVYPNAKNIEARIRLLHDNFEEQKRKLGELDEKTTENGHLLRKVAETNRQTEETSPQYEGPVRKRQRLYLSGVDVQTTNRAASNGVNGHRHT</sequence>
<feature type="compositionally biased region" description="Polar residues" evidence="2">
    <location>
        <begin position="778"/>
        <end position="790"/>
    </location>
</feature>
<feature type="region of interest" description="Disordered" evidence="2">
    <location>
        <begin position="361"/>
        <end position="485"/>
    </location>
</feature>
<protein>
    <submittedName>
        <fullName evidence="3">Uncharacterized protein</fullName>
    </submittedName>
</protein>
<feature type="compositionally biased region" description="Basic and acidic residues" evidence="2">
    <location>
        <begin position="371"/>
        <end position="384"/>
    </location>
</feature>
<dbReference type="EMBL" id="JAULSV010000002">
    <property type="protein sequence ID" value="KAK0651363.1"/>
    <property type="molecule type" value="Genomic_DNA"/>
</dbReference>
<keyword evidence="4" id="KW-1185">Reference proteome</keyword>
<feature type="region of interest" description="Disordered" evidence="2">
    <location>
        <begin position="219"/>
        <end position="243"/>
    </location>
</feature>
<evidence type="ECO:0000256" key="1">
    <source>
        <dbReference type="SAM" id="Coils"/>
    </source>
</evidence>
<accession>A0AA39YF23</accession>
<evidence type="ECO:0000313" key="3">
    <source>
        <dbReference type="EMBL" id="KAK0651363.1"/>
    </source>
</evidence>
<reference evidence="3" key="1">
    <citation type="submission" date="2023-06" db="EMBL/GenBank/DDBJ databases">
        <title>Genome-scale phylogeny and comparative genomics of the fungal order Sordariales.</title>
        <authorList>
            <consortium name="Lawrence Berkeley National Laboratory"/>
            <person name="Hensen N."/>
            <person name="Bonometti L."/>
            <person name="Westerberg I."/>
            <person name="Brannstrom I.O."/>
            <person name="Guillou S."/>
            <person name="Cros-Aarteil S."/>
            <person name="Calhoun S."/>
            <person name="Haridas S."/>
            <person name="Kuo A."/>
            <person name="Mondo S."/>
            <person name="Pangilinan J."/>
            <person name="Riley R."/>
            <person name="Labutti K."/>
            <person name="Andreopoulos B."/>
            <person name="Lipzen A."/>
            <person name="Chen C."/>
            <person name="Yanf M."/>
            <person name="Daum C."/>
            <person name="Ng V."/>
            <person name="Clum A."/>
            <person name="Steindorff A."/>
            <person name="Ohm R."/>
            <person name="Martin F."/>
            <person name="Silar P."/>
            <person name="Natvig D."/>
            <person name="Lalanne C."/>
            <person name="Gautier V."/>
            <person name="Ament-Velasquez S.L."/>
            <person name="Kruys A."/>
            <person name="Hutchinson M.I."/>
            <person name="Powell A.J."/>
            <person name="Barry K."/>
            <person name="Miller A.N."/>
            <person name="Grigoriev I.V."/>
            <person name="Debuchy R."/>
            <person name="Gladieux P."/>
            <person name="Thoren M.H."/>
            <person name="Johannesson H."/>
        </authorList>
    </citation>
    <scope>NUCLEOTIDE SEQUENCE</scope>
    <source>
        <strain evidence="3">SMH2532-1</strain>
    </source>
</reference>
<feature type="region of interest" description="Disordered" evidence="2">
    <location>
        <begin position="618"/>
        <end position="639"/>
    </location>
</feature>
<evidence type="ECO:0000256" key="2">
    <source>
        <dbReference type="SAM" id="MobiDB-lite"/>
    </source>
</evidence>
<keyword evidence="1" id="KW-0175">Coiled coil</keyword>
<feature type="compositionally biased region" description="Basic and acidic residues" evidence="2">
    <location>
        <begin position="393"/>
        <end position="406"/>
    </location>
</feature>
<dbReference type="AlphaFoldDB" id="A0AA39YF23"/>